<sequence>MVQFQKLEARANDPTLESVRFLYEEFKPSCFMFMVYEVSRRIFLTGCLSMFVPDSISQIAIGLLGSLISYRVFSHYEPYVEEDDGVVSEVAQTELVLVFFYALMVFATDNLEQHDGVFSGKVFASLLVVLLASTLLIALWLIILANFSGDELRSCFVGSRRGLLDVGRALSGLVTPRSPKDGGGGDVPVEAGAVEAEAIARI</sequence>
<dbReference type="InParanoid" id="F0XY65"/>
<dbReference type="EMBL" id="GL833121">
    <property type="protein sequence ID" value="EGB12060.1"/>
    <property type="molecule type" value="Genomic_DNA"/>
</dbReference>
<evidence type="ECO:0000313" key="2">
    <source>
        <dbReference type="EMBL" id="EGB12060.1"/>
    </source>
</evidence>
<organism evidence="3">
    <name type="scientific">Aureococcus anophagefferens</name>
    <name type="common">Harmful bloom alga</name>
    <dbReference type="NCBI Taxonomy" id="44056"/>
    <lineage>
        <taxon>Eukaryota</taxon>
        <taxon>Sar</taxon>
        <taxon>Stramenopiles</taxon>
        <taxon>Ochrophyta</taxon>
        <taxon>Pelagophyceae</taxon>
        <taxon>Pelagomonadales</taxon>
        <taxon>Pelagomonadaceae</taxon>
        <taxon>Aureococcus</taxon>
    </lineage>
</organism>
<dbReference type="RefSeq" id="XP_009033155.1">
    <property type="nucleotide sequence ID" value="XM_009034907.1"/>
</dbReference>
<evidence type="ECO:0000256" key="1">
    <source>
        <dbReference type="SAM" id="Phobius"/>
    </source>
</evidence>
<keyword evidence="3" id="KW-1185">Reference proteome</keyword>
<dbReference type="GeneID" id="20223445"/>
<feature type="transmembrane region" description="Helical" evidence="1">
    <location>
        <begin position="123"/>
        <end position="145"/>
    </location>
</feature>
<gene>
    <name evidence="2" type="ORF">AURANDRAFT_61382</name>
</gene>
<keyword evidence="1" id="KW-0472">Membrane</keyword>
<name>F0XY65_AURAN</name>
<dbReference type="AlphaFoldDB" id="F0XY65"/>
<reference evidence="2 3" key="1">
    <citation type="journal article" date="2011" name="Proc. Natl. Acad. Sci. U.S.A.">
        <title>Niche of harmful alga Aureococcus anophagefferens revealed through ecogenomics.</title>
        <authorList>
            <person name="Gobler C.J."/>
            <person name="Berry D.L."/>
            <person name="Dyhrman S.T."/>
            <person name="Wilhelm S.W."/>
            <person name="Salamov A."/>
            <person name="Lobanov A.V."/>
            <person name="Zhang Y."/>
            <person name="Collier J.L."/>
            <person name="Wurch L.L."/>
            <person name="Kustka A.B."/>
            <person name="Dill B.D."/>
            <person name="Shah M."/>
            <person name="VerBerkmoes N.C."/>
            <person name="Kuo A."/>
            <person name="Terry A."/>
            <person name="Pangilinan J."/>
            <person name="Lindquist E.A."/>
            <person name="Lucas S."/>
            <person name="Paulsen I.T."/>
            <person name="Hattenrath-Lehmann T.K."/>
            <person name="Talmage S.C."/>
            <person name="Walker E.A."/>
            <person name="Koch F."/>
            <person name="Burson A.M."/>
            <person name="Marcoval M.A."/>
            <person name="Tang Y.Z."/>
            <person name="Lecleir G.R."/>
            <person name="Coyne K.J."/>
            <person name="Berg G.M."/>
            <person name="Bertrand E.M."/>
            <person name="Saito M.A."/>
            <person name="Gladyshev V.N."/>
            <person name="Grigoriev I.V."/>
        </authorList>
    </citation>
    <scope>NUCLEOTIDE SEQUENCE [LARGE SCALE GENOMIC DNA]</scope>
    <source>
        <strain evidence="3">CCMP 1984</strain>
    </source>
</reference>
<proteinExistence type="predicted"/>
<feature type="transmembrane region" description="Helical" evidence="1">
    <location>
        <begin position="42"/>
        <end position="70"/>
    </location>
</feature>
<dbReference type="OrthoDB" id="5950997at2759"/>
<feature type="transmembrane region" description="Helical" evidence="1">
    <location>
        <begin position="90"/>
        <end position="111"/>
    </location>
</feature>
<dbReference type="Proteomes" id="UP000002729">
    <property type="component" value="Unassembled WGS sequence"/>
</dbReference>
<protein>
    <submittedName>
        <fullName evidence="2">Expressed protein</fullName>
    </submittedName>
</protein>
<evidence type="ECO:0000313" key="3">
    <source>
        <dbReference type="Proteomes" id="UP000002729"/>
    </source>
</evidence>
<dbReference type="KEGG" id="aaf:AURANDRAFT_61382"/>
<keyword evidence="1" id="KW-0812">Transmembrane</keyword>
<keyword evidence="1" id="KW-1133">Transmembrane helix</keyword>
<accession>F0XY65</accession>